<dbReference type="InterPro" id="IPR013083">
    <property type="entry name" value="Znf_RING/FYVE/PHD"/>
</dbReference>
<keyword evidence="5" id="KW-0539">Nucleus</keyword>
<evidence type="ECO:0000256" key="2">
    <source>
        <dbReference type="ARBA" id="ARBA00022723"/>
    </source>
</evidence>
<dbReference type="InterPro" id="IPR019786">
    <property type="entry name" value="Zinc_finger_PHD-type_CS"/>
</dbReference>
<feature type="compositionally biased region" description="Acidic residues" evidence="7">
    <location>
        <begin position="307"/>
        <end position="327"/>
    </location>
</feature>
<dbReference type="GO" id="GO:0045893">
    <property type="term" value="P:positive regulation of DNA-templated transcription"/>
    <property type="evidence" value="ECO:0007669"/>
    <property type="project" value="TreeGrafter"/>
</dbReference>
<evidence type="ECO:0000256" key="3">
    <source>
        <dbReference type="ARBA" id="ARBA00022771"/>
    </source>
</evidence>
<dbReference type="GO" id="GO:0048188">
    <property type="term" value="C:Set1C/COMPASS complex"/>
    <property type="evidence" value="ECO:0007669"/>
    <property type="project" value="InterPro"/>
</dbReference>
<feature type="compositionally biased region" description="Basic residues" evidence="7">
    <location>
        <begin position="253"/>
        <end position="266"/>
    </location>
</feature>
<dbReference type="AlphaFoldDB" id="A0A6H0XLX5"/>
<feature type="compositionally biased region" description="Low complexity" evidence="7">
    <location>
        <begin position="1"/>
        <end position="14"/>
    </location>
</feature>
<evidence type="ECO:0000313" key="9">
    <source>
        <dbReference type="EMBL" id="QIW95640.1"/>
    </source>
</evidence>
<evidence type="ECO:0000256" key="1">
    <source>
        <dbReference type="ARBA" id="ARBA00004123"/>
    </source>
</evidence>
<evidence type="ECO:0000259" key="8">
    <source>
        <dbReference type="PROSITE" id="PS50016"/>
    </source>
</evidence>
<dbReference type="Gene3D" id="3.30.40.10">
    <property type="entry name" value="Zinc/RING finger domain, C3HC4 (zinc finger)"/>
    <property type="match status" value="1"/>
</dbReference>
<reference evidence="9 10" key="1">
    <citation type="journal article" date="2016" name="Sci. Rep.">
        <title>Peltaster fructicola genome reveals evolution from an invasive phytopathogen to an ectophytic parasite.</title>
        <authorList>
            <person name="Xu C."/>
            <person name="Chen H."/>
            <person name="Gleason M.L."/>
            <person name="Xu J.R."/>
            <person name="Liu H."/>
            <person name="Zhang R."/>
            <person name="Sun G."/>
        </authorList>
    </citation>
    <scope>NUCLEOTIDE SEQUENCE [LARGE SCALE GENOMIC DNA]</scope>
    <source>
        <strain evidence="9 10">LNHT1506</strain>
    </source>
</reference>
<evidence type="ECO:0000256" key="5">
    <source>
        <dbReference type="ARBA" id="ARBA00023242"/>
    </source>
</evidence>
<evidence type="ECO:0000256" key="4">
    <source>
        <dbReference type="ARBA" id="ARBA00022833"/>
    </source>
</evidence>
<dbReference type="InterPro" id="IPR019787">
    <property type="entry name" value="Znf_PHD-finger"/>
</dbReference>
<dbReference type="SUPFAM" id="SSF57903">
    <property type="entry name" value="FYVE/PHD zinc finger"/>
    <property type="match status" value="1"/>
</dbReference>
<dbReference type="PANTHER" id="PTHR46174">
    <property type="entry name" value="CXXC-TYPE ZINC FINGER PROTEIN 1"/>
    <property type="match status" value="1"/>
</dbReference>
<dbReference type="Pfam" id="PF00628">
    <property type="entry name" value="PHD"/>
    <property type="match status" value="1"/>
</dbReference>
<dbReference type="PROSITE" id="PS50016">
    <property type="entry name" value="ZF_PHD_2"/>
    <property type="match status" value="1"/>
</dbReference>
<keyword evidence="3 6" id="KW-0863">Zinc-finger</keyword>
<feature type="domain" description="PHD-type" evidence="8">
    <location>
        <begin position="330"/>
        <end position="381"/>
    </location>
</feature>
<dbReference type="EMBL" id="CP051139">
    <property type="protein sequence ID" value="QIW95640.1"/>
    <property type="molecule type" value="Genomic_DNA"/>
</dbReference>
<feature type="compositionally biased region" description="Polar residues" evidence="7">
    <location>
        <begin position="162"/>
        <end position="174"/>
    </location>
</feature>
<evidence type="ECO:0000256" key="6">
    <source>
        <dbReference type="PROSITE-ProRule" id="PRU00146"/>
    </source>
</evidence>
<dbReference type="Proteomes" id="UP000503462">
    <property type="component" value="Chromosome 1"/>
</dbReference>
<feature type="compositionally biased region" description="Basic and acidic residues" evidence="7">
    <location>
        <begin position="175"/>
        <end position="201"/>
    </location>
</feature>
<gene>
    <name evidence="9" type="ORF">AMS68_001158</name>
</gene>
<feature type="compositionally biased region" description="Polar residues" evidence="7">
    <location>
        <begin position="698"/>
        <end position="709"/>
    </location>
</feature>
<dbReference type="PANTHER" id="PTHR46174:SF1">
    <property type="entry name" value="CXXC-TYPE ZINC FINGER PROTEIN 1"/>
    <property type="match status" value="1"/>
</dbReference>
<dbReference type="InterPro" id="IPR037869">
    <property type="entry name" value="Spp1/CFP1"/>
</dbReference>
<dbReference type="InterPro" id="IPR011011">
    <property type="entry name" value="Znf_FYVE_PHD"/>
</dbReference>
<feature type="region of interest" description="Disordered" evidence="7">
    <location>
        <begin position="479"/>
        <end position="499"/>
    </location>
</feature>
<feature type="region of interest" description="Disordered" evidence="7">
    <location>
        <begin position="1"/>
        <end position="327"/>
    </location>
</feature>
<feature type="region of interest" description="Disordered" evidence="7">
    <location>
        <begin position="680"/>
        <end position="709"/>
    </location>
</feature>
<dbReference type="GO" id="GO:0008270">
    <property type="term" value="F:zinc ion binding"/>
    <property type="evidence" value="ECO:0007669"/>
    <property type="project" value="UniProtKB-KW"/>
</dbReference>
<keyword evidence="10" id="KW-1185">Reference proteome</keyword>
<keyword evidence="4" id="KW-0862">Zinc</keyword>
<feature type="region of interest" description="Disordered" evidence="7">
    <location>
        <begin position="435"/>
        <end position="457"/>
    </location>
</feature>
<dbReference type="SMART" id="SM00249">
    <property type="entry name" value="PHD"/>
    <property type="match status" value="1"/>
</dbReference>
<evidence type="ECO:0000256" key="7">
    <source>
        <dbReference type="SAM" id="MobiDB-lite"/>
    </source>
</evidence>
<comment type="subcellular location">
    <subcellularLocation>
        <location evidence="1">Nucleus</location>
    </subcellularLocation>
</comment>
<name>A0A6H0XLX5_9PEZI</name>
<keyword evidence="2" id="KW-0479">Metal-binding</keyword>
<organism evidence="9 10">
    <name type="scientific">Peltaster fructicola</name>
    <dbReference type="NCBI Taxonomy" id="286661"/>
    <lineage>
        <taxon>Eukaryota</taxon>
        <taxon>Fungi</taxon>
        <taxon>Dikarya</taxon>
        <taxon>Ascomycota</taxon>
        <taxon>Pezizomycotina</taxon>
        <taxon>Dothideomycetes</taxon>
        <taxon>Dothideomycetes incertae sedis</taxon>
        <taxon>Peltaster</taxon>
    </lineage>
</organism>
<dbReference type="OrthoDB" id="436852at2759"/>
<feature type="compositionally biased region" description="Basic and acidic residues" evidence="7">
    <location>
        <begin position="215"/>
        <end position="226"/>
    </location>
</feature>
<dbReference type="PROSITE" id="PS01359">
    <property type="entry name" value="ZF_PHD_1"/>
    <property type="match status" value="1"/>
</dbReference>
<dbReference type="InterPro" id="IPR001965">
    <property type="entry name" value="Znf_PHD"/>
</dbReference>
<proteinExistence type="predicted"/>
<feature type="compositionally biased region" description="Polar residues" evidence="7">
    <location>
        <begin position="89"/>
        <end position="105"/>
    </location>
</feature>
<evidence type="ECO:0000313" key="10">
    <source>
        <dbReference type="Proteomes" id="UP000503462"/>
    </source>
</evidence>
<accession>A0A6H0XLX5</accession>
<protein>
    <recommendedName>
        <fullName evidence="8">PHD-type domain-containing protein</fullName>
    </recommendedName>
</protein>
<sequence length="709" mass="77845">MSLSLSSLLNPSPSEGKDEQTQHPSAGIGDGQGEQQSPVLRRDSLPPISYVQSPETHHAHLPVYVPPQPRQPVASSLSSIPEQIAPVPTAQTTQSHSPVETQSRRGSGGYATGGTFELPPPPVGGVRKMSSPTLKQYHVASRSPEQRKSSVSSGVVLPPLKTMSNTETTVPSPQKQEDDVRAKSELTLDDSHAAPETERHSVAIKLEAAPSPQEHPQEGRFLKDPLKTTTHVHSPLRESSVALPTTEQAPPTMKKRPAPAKAKKKGTATAAKKPPKKRKLDVKALAIKTDSRKGTPAASSPTPSDALAEDYEEDDESMADSDEDVEGSGDVYCLCRKPDNGTFMIGCDGGCDDWFHGKCVSIEERDKNLIDKYICPRCAEAGIGRTSWKRICRRQGCRLPARVGRNAKNGATSKYCSDECGVLYFRQMAANSRGAEQAHKDRASRRKSGVVDSKVSDARGSLLSTREVRAMLDQTNSSGEFRELGNGVLSPPATPSGNGVDADEGMTELESDAVKTISTQKEQARQRHQLLKDRLKFITYVKNEASRAASEKDLKPKEYCGFDSRLEWTEEEFAEWRQSPQGQQAFELETLEESALTATEDSIGKEPQDSQVCTRKKCARHTDWSKLTVDDVRFEMTDNSDRMRSLEQREQDIRERASIRARSRMFGEESAQIEVHAAKEDHKADHTMAEAQADEQHVSTATEPMDTTV</sequence>